<dbReference type="EMBL" id="JAKJPO010000007">
    <property type="protein sequence ID" value="MCF7222557.1"/>
    <property type="molecule type" value="Genomic_DNA"/>
</dbReference>
<accession>A0ABS9HWQ1</accession>
<feature type="compositionally biased region" description="Low complexity" evidence="1">
    <location>
        <begin position="130"/>
        <end position="155"/>
    </location>
</feature>
<feature type="compositionally biased region" description="Low complexity" evidence="1">
    <location>
        <begin position="221"/>
        <end position="235"/>
    </location>
</feature>
<gene>
    <name evidence="2" type="ORF">L3V18_12290</name>
</gene>
<feature type="region of interest" description="Disordered" evidence="1">
    <location>
        <begin position="111"/>
        <end position="261"/>
    </location>
</feature>
<dbReference type="RefSeq" id="WP_237055255.1">
    <property type="nucleotide sequence ID" value="NZ_JAKJPO010000007.1"/>
</dbReference>
<keyword evidence="3" id="KW-1185">Reference proteome</keyword>
<protein>
    <submittedName>
        <fullName evidence="2">Uncharacterized protein</fullName>
    </submittedName>
</protein>
<feature type="compositionally biased region" description="Low complexity" evidence="1">
    <location>
        <begin position="186"/>
        <end position="198"/>
    </location>
</feature>
<proteinExistence type="predicted"/>
<comment type="caution">
    <text evidence="2">The sequence shown here is derived from an EMBL/GenBank/DDBJ whole genome shotgun (WGS) entry which is preliminary data.</text>
</comment>
<reference evidence="3" key="1">
    <citation type="submission" date="2022-01" db="EMBL/GenBank/DDBJ databases">
        <title>Lysobacter chinensis sp. nov., a bacterium isolated from cow dung compost.</title>
        <authorList>
            <person name="Zhou L.Y."/>
        </authorList>
    </citation>
    <scope>NUCLEOTIDE SEQUENCE [LARGE SCALE GENOMIC DNA]</scope>
    <source>
        <strain evidence="3">TLK-CK17</strain>
    </source>
</reference>
<sequence length="360" mass="37497">MPDMGLPHDRHDDSRDGAPRPLPRDWREALSALPLDTPDSDGWARLAACLPVAGASAPSDDLRTRQLPGAAAPAHDGRTAPGRSRRLRAWLSLAAVLAAVAAIPLQQRLMSGAADDPPPTPVPSMTSADPTTEQPTSATAPAAPSPATRTPSTVAIGDVPAGGDSPIATVVRPGQGDGRGSRRAADTTTTARDTASRPAPRHEVRVADISTPRHGNGTANPGEASPAGAGIPASGQVDASPAGTAISRREPTDPTDAVAGPDHDELERLYAESARLEALVAIARDDNVASAPAMLLTASLDDRIGRIDGALSQPELDRQQRLQLWRSRVETLHELAGVETTQRWLSARGESWDAALVQVD</sequence>
<feature type="region of interest" description="Disordered" evidence="1">
    <location>
        <begin position="54"/>
        <end position="81"/>
    </location>
</feature>
<reference evidence="2 3" key="3">
    <citation type="submission" date="2022-01" db="EMBL/GenBank/DDBJ databases">
        <authorList>
            <person name="Zhou L.Y."/>
        </authorList>
    </citation>
    <scope>NUCLEOTIDE SEQUENCE [LARGE SCALE GENOMIC DNA]</scope>
    <source>
        <strain evidence="2 3">TLK-CK17</strain>
    </source>
</reference>
<evidence type="ECO:0000256" key="1">
    <source>
        <dbReference type="SAM" id="MobiDB-lite"/>
    </source>
</evidence>
<organism evidence="2 3">
    <name type="scientific">Marilutibacter chinensis</name>
    <dbReference type="NCBI Taxonomy" id="2912247"/>
    <lineage>
        <taxon>Bacteria</taxon>
        <taxon>Pseudomonadati</taxon>
        <taxon>Pseudomonadota</taxon>
        <taxon>Gammaproteobacteria</taxon>
        <taxon>Lysobacterales</taxon>
        <taxon>Lysobacteraceae</taxon>
        <taxon>Marilutibacter</taxon>
    </lineage>
</organism>
<reference evidence="2 3" key="2">
    <citation type="submission" date="2022-01" db="EMBL/GenBank/DDBJ databases">
        <title>Lysobacter chinensis sp. nov., a bacterium isolated from cow dung compost.</title>
        <authorList>
            <person name="Liu Y."/>
        </authorList>
    </citation>
    <scope>NUCLEOTIDE SEQUENCE [LARGE SCALE GENOMIC DNA]</scope>
    <source>
        <strain evidence="2 3">TLK-CK17</strain>
    </source>
</reference>
<evidence type="ECO:0000313" key="3">
    <source>
        <dbReference type="Proteomes" id="UP001430796"/>
    </source>
</evidence>
<evidence type="ECO:0000313" key="2">
    <source>
        <dbReference type="EMBL" id="MCF7222557.1"/>
    </source>
</evidence>
<dbReference type="Proteomes" id="UP001430796">
    <property type="component" value="Unassembled WGS sequence"/>
</dbReference>
<name>A0ABS9HWQ1_9GAMM</name>
<feature type="region of interest" description="Disordered" evidence="1">
    <location>
        <begin position="1"/>
        <end position="24"/>
    </location>
</feature>